<feature type="non-terminal residue" evidence="9">
    <location>
        <position position="171"/>
    </location>
</feature>
<comment type="caution">
    <text evidence="9">The sequence shown here is derived from an EMBL/GenBank/DDBJ whole genome shotgun (WGS) entry which is preliminary data.</text>
</comment>
<gene>
    <name evidence="9" type="ORF">S01H1_51651</name>
</gene>
<dbReference type="PANTHER" id="PTHR41523:SF8">
    <property type="entry name" value="ETHYLENE RESPONSE SENSOR PROTEIN"/>
    <property type="match status" value="1"/>
</dbReference>
<protein>
    <recommendedName>
        <fullName evidence="2">histidine kinase</fullName>
        <ecNumber evidence="2">2.7.13.3</ecNumber>
    </recommendedName>
</protein>
<dbReference type="SUPFAM" id="SSF55785">
    <property type="entry name" value="PYP-like sensor domain (PAS domain)"/>
    <property type="match status" value="1"/>
</dbReference>
<feature type="domain" description="Signal transduction histidine kinase subgroup 2 dimerisation and phosphoacceptor" evidence="8">
    <location>
        <begin position="137"/>
        <end position="171"/>
    </location>
</feature>
<dbReference type="InterPro" id="IPR035965">
    <property type="entry name" value="PAS-like_dom_sf"/>
</dbReference>
<dbReference type="PANTHER" id="PTHR41523">
    <property type="entry name" value="TWO-COMPONENT SYSTEM SENSOR PROTEIN"/>
    <property type="match status" value="1"/>
</dbReference>
<evidence type="ECO:0000256" key="4">
    <source>
        <dbReference type="ARBA" id="ARBA00022679"/>
    </source>
</evidence>
<organism evidence="9">
    <name type="scientific">marine sediment metagenome</name>
    <dbReference type="NCBI Taxonomy" id="412755"/>
    <lineage>
        <taxon>unclassified sequences</taxon>
        <taxon>metagenomes</taxon>
        <taxon>ecological metagenomes</taxon>
    </lineage>
</organism>
<evidence type="ECO:0000256" key="7">
    <source>
        <dbReference type="ARBA" id="ARBA00022840"/>
    </source>
</evidence>
<dbReference type="EC" id="2.7.13.3" evidence="2"/>
<dbReference type="GO" id="GO:0004673">
    <property type="term" value="F:protein histidine kinase activity"/>
    <property type="evidence" value="ECO:0007669"/>
    <property type="project" value="UniProtKB-EC"/>
</dbReference>
<evidence type="ECO:0000256" key="3">
    <source>
        <dbReference type="ARBA" id="ARBA00022553"/>
    </source>
</evidence>
<proteinExistence type="predicted"/>
<dbReference type="InterPro" id="IPR011495">
    <property type="entry name" value="Sig_transdc_His_kin_sub2_dim/P"/>
</dbReference>
<evidence type="ECO:0000256" key="5">
    <source>
        <dbReference type="ARBA" id="ARBA00022741"/>
    </source>
</evidence>
<evidence type="ECO:0000256" key="6">
    <source>
        <dbReference type="ARBA" id="ARBA00022777"/>
    </source>
</evidence>
<accession>X0W212</accession>
<keyword evidence="4" id="KW-0808">Transferase</keyword>
<keyword evidence="7" id="KW-0067">ATP-binding</keyword>
<keyword evidence="5" id="KW-0547">Nucleotide-binding</keyword>
<dbReference type="EMBL" id="BARS01033338">
    <property type="protein sequence ID" value="GAG24839.1"/>
    <property type="molecule type" value="Genomic_DNA"/>
</dbReference>
<evidence type="ECO:0000313" key="9">
    <source>
        <dbReference type="EMBL" id="GAG24839.1"/>
    </source>
</evidence>
<dbReference type="GO" id="GO:0005524">
    <property type="term" value="F:ATP binding"/>
    <property type="evidence" value="ECO:0007669"/>
    <property type="project" value="UniProtKB-KW"/>
</dbReference>
<keyword evidence="3" id="KW-0597">Phosphoprotein</keyword>
<sequence length="171" mass="19886">MKKPQILIDFIDSAKDSYHVLNENLEILEINKAAFIALDEASDEINCKEDIIGKKLEEIYPFIKDRIPNFKKVIETGERYIYEETVPHPQRGDLCLRVESFKVGEGLGIIAEDITERKKAEEQIQKDLKKKDILLKEIHHRVKNNLQIICSLLNLQAHNVKDKEVLSMFEE</sequence>
<dbReference type="AlphaFoldDB" id="X0W212"/>
<evidence type="ECO:0000256" key="1">
    <source>
        <dbReference type="ARBA" id="ARBA00000085"/>
    </source>
</evidence>
<keyword evidence="6" id="KW-0418">Kinase</keyword>
<comment type="catalytic activity">
    <reaction evidence="1">
        <text>ATP + protein L-histidine = ADP + protein N-phospho-L-histidine.</text>
        <dbReference type="EC" id="2.7.13.3"/>
    </reaction>
</comment>
<evidence type="ECO:0000256" key="2">
    <source>
        <dbReference type="ARBA" id="ARBA00012438"/>
    </source>
</evidence>
<name>X0W212_9ZZZZ</name>
<dbReference type="Pfam" id="PF07568">
    <property type="entry name" value="HisKA_2"/>
    <property type="match status" value="1"/>
</dbReference>
<evidence type="ECO:0000259" key="8">
    <source>
        <dbReference type="Pfam" id="PF07568"/>
    </source>
</evidence>
<dbReference type="Gene3D" id="3.30.450.20">
    <property type="entry name" value="PAS domain"/>
    <property type="match status" value="1"/>
</dbReference>
<reference evidence="9" key="1">
    <citation type="journal article" date="2014" name="Front. Microbiol.">
        <title>High frequency of phylogenetically diverse reductive dehalogenase-homologous genes in deep subseafloor sedimentary metagenomes.</title>
        <authorList>
            <person name="Kawai M."/>
            <person name="Futagami T."/>
            <person name="Toyoda A."/>
            <person name="Takaki Y."/>
            <person name="Nishi S."/>
            <person name="Hori S."/>
            <person name="Arai W."/>
            <person name="Tsubouchi T."/>
            <person name="Morono Y."/>
            <person name="Uchiyama I."/>
            <person name="Ito T."/>
            <person name="Fujiyama A."/>
            <person name="Inagaki F."/>
            <person name="Takami H."/>
        </authorList>
    </citation>
    <scope>NUCLEOTIDE SEQUENCE</scope>
    <source>
        <strain evidence="9">Expedition CK06-06</strain>
    </source>
</reference>